<name>M5RZI8_9BACT</name>
<evidence type="ECO:0000313" key="1">
    <source>
        <dbReference type="EMBL" id="EMI24773.1"/>
    </source>
</evidence>
<comment type="caution">
    <text evidence="1">The sequence shown here is derived from an EMBL/GenBank/DDBJ whole genome shotgun (WGS) entry which is preliminary data.</text>
</comment>
<proteinExistence type="predicted"/>
<gene>
    <name evidence="1" type="ORF">RESH_04645</name>
</gene>
<sequence length="54" mass="5830">MIPPILDFLISLGPLFSLGGTKRAKDSKQSFHSINWDGEIGMNSASAINQLVGR</sequence>
<protein>
    <submittedName>
        <fullName evidence="1">Uncharacterized protein</fullName>
    </submittedName>
</protein>
<dbReference type="Proteomes" id="UP000011996">
    <property type="component" value="Unassembled WGS sequence"/>
</dbReference>
<dbReference type="AlphaFoldDB" id="M5RZI8"/>
<reference evidence="1 2" key="1">
    <citation type="journal article" date="2013" name="Mar. Genomics">
        <title>Expression of sulfatases in Rhodopirellula baltica and the diversity of sulfatases in the genus Rhodopirellula.</title>
        <authorList>
            <person name="Wegner C.E."/>
            <person name="Richter-Heitmann T."/>
            <person name="Klindworth A."/>
            <person name="Klockow C."/>
            <person name="Richter M."/>
            <person name="Achstetter T."/>
            <person name="Glockner F.O."/>
            <person name="Harder J."/>
        </authorList>
    </citation>
    <scope>NUCLEOTIDE SEQUENCE [LARGE SCALE GENOMIC DNA]</scope>
    <source>
        <strain evidence="1 2">SH398</strain>
    </source>
</reference>
<dbReference type="EMBL" id="ANOF01000150">
    <property type="protein sequence ID" value="EMI24773.1"/>
    <property type="molecule type" value="Genomic_DNA"/>
</dbReference>
<accession>M5RZI8</accession>
<dbReference type="PATRIC" id="fig|1263868.3.peg.5037"/>
<evidence type="ECO:0000313" key="2">
    <source>
        <dbReference type="Proteomes" id="UP000011996"/>
    </source>
</evidence>
<organism evidence="1 2">
    <name type="scientific">Rhodopirellula europaea SH398</name>
    <dbReference type="NCBI Taxonomy" id="1263868"/>
    <lineage>
        <taxon>Bacteria</taxon>
        <taxon>Pseudomonadati</taxon>
        <taxon>Planctomycetota</taxon>
        <taxon>Planctomycetia</taxon>
        <taxon>Pirellulales</taxon>
        <taxon>Pirellulaceae</taxon>
        <taxon>Rhodopirellula</taxon>
    </lineage>
</organism>